<dbReference type="InterPro" id="IPR017871">
    <property type="entry name" value="ABC_transporter-like_CS"/>
</dbReference>
<keyword evidence="7" id="KW-1185">Reference proteome</keyword>
<evidence type="ECO:0000259" key="5">
    <source>
        <dbReference type="PROSITE" id="PS50893"/>
    </source>
</evidence>
<dbReference type="Proteomes" id="UP000030512">
    <property type="component" value="Chromosome"/>
</dbReference>
<protein>
    <submittedName>
        <fullName evidence="6">ABC transporter ATP-binding protein</fullName>
    </submittedName>
</protein>
<dbReference type="SMART" id="SM00382">
    <property type="entry name" value="AAA"/>
    <property type="match status" value="1"/>
</dbReference>
<keyword evidence="1" id="KW-0813">Transport</keyword>
<dbReference type="FunFam" id="3.40.50.300:FF:000032">
    <property type="entry name" value="Export ABC transporter ATP-binding protein"/>
    <property type="match status" value="1"/>
</dbReference>
<dbReference type="GO" id="GO:0005524">
    <property type="term" value="F:ATP binding"/>
    <property type="evidence" value="ECO:0007669"/>
    <property type="project" value="UniProtKB-KW"/>
</dbReference>
<accession>A0A140E4L1</accession>
<keyword evidence="2" id="KW-0547">Nucleotide-binding</keyword>
<evidence type="ECO:0000313" key="7">
    <source>
        <dbReference type="Proteomes" id="UP000030512"/>
    </source>
</evidence>
<dbReference type="InterPro" id="IPR027417">
    <property type="entry name" value="P-loop_NTPase"/>
</dbReference>
<evidence type="ECO:0000256" key="4">
    <source>
        <dbReference type="ARBA" id="ARBA00038388"/>
    </source>
</evidence>
<evidence type="ECO:0000256" key="2">
    <source>
        <dbReference type="ARBA" id="ARBA00022741"/>
    </source>
</evidence>
<proteinExistence type="inferred from homology"/>
<gene>
    <name evidence="6" type="ORF">JT25_002330</name>
</gene>
<organism evidence="6 7">
    <name type="scientific">Methylomonas denitrificans</name>
    <dbReference type="NCBI Taxonomy" id="1538553"/>
    <lineage>
        <taxon>Bacteria</taxon>
        <taxon>Pseudomonadati</taxon>
        <taxon>Pseudomonadota</taxon>
        <taxon>Gammaproteobacteria</taxon>
        <taxon>Methylococcales</taxon>
        <taxon>Methylococcaceae</taxon>
        <taxon>Methylomonas</taxon>
    </lineage>
</organism>
<dbReference type="SUPFAM" id="SSF52540">
    <property type="entry name" value="P-loop containing nucleoside triphosphate hydrolases"/>
    <property type="match status" value="1"/>
</dbReference>
<dbReference type="InterPro" id="IPR015854">
    <property type="entry name" value="ABC_transpr_LolD-like"/>
</dbReference>
<dbReference type="InterPro" id="IPR003593">
    <property type="entry name" value="AAA+_ATPase"/>
</dbReference>
<dbReference type="Pfam" id="PF00005">
    <property type="entry name" value="ABC_tran"/>
    <property type="match status" value="1"/>
</dbReference>
<dbReference type="OrthoDB" id="9802264at2"/>
<dbReference type="GO" id="GO:1902495">
    <property type="term" value="C:transmembrane transporter complex"/>
    <property type="evidence" value="ECO:0007669"/>
    <property type="project" value="UniProtKB-ARBA"/>
</dbReference>
<feature type="domain" description="ABC transporter" evidence="5">
    <location>
        <begin position="5"/>
        <end position="232"/>
    </location>
</feature>
<dbReference type="Gene3D" id="3.40.50.300">
    <property type="entry name" value="P-loop containing nucleotide triphosphate hydrolases"/>
    <property type="match status" value="1"/>
</dbReference>
<dbReference type="PROSITE" id="PS50893">
    <property type="entry name" value="ABC_TRANSPORTER_2"/>
    <property type="match status" value="1"/>
</dbReference>
<comment type="similarity">
    <text evidence="4">Belongs to the ABC transporter superfamily. Macrolide exporter (TC 3.A.1.122) family.</text>
</comment>
<dbReference type="STRING" id="1538553.JT25_002330"/>
<evidence type="ECO:0000256" key="1">
    <source>
        <dbReference type="ARBA" id="ARBA00022448"/>
    </source>
</evidence>
<dbReference type="GO" id="GO:0016887">
    <property type="term" value="F:ATP hydrolysis activity"/>
    <property type="evidence" value="ECO:0007669"/>
    <property type="project" value="InterPro"/>
</dbReference>
<keyword evidence="3 6" id="KW-0067">ATP-binding</keyword>
<evidence type="ECO:0000313" key="6">
    <source>
        <dbReference type="EMBL" id="AMK75335.1"/>
    </source>
</evidence>
<evidence type="ECO:0000256" key="3">
    <source>
        <dbReference type="ARBA" id="ARBA00022840"/>
    </source>
</evidence>
<sequence length="232" mass="25257">MKKIIELKQVYKDYPQAGTLQTVLHDINLDIYSGEFVAIVGPSGNGKSTLLNLLTGIDHPSQGQVIVNGAELQKLSNEKLTSWRGANIGIVFQFFQLLPALNLLQNIVLPMDFLGRLNKGQRRERAMHLLELVGLADAAERLPSQVSGGQQQRAAIARALANDPPLIVADEPTGNLDAATADSVFDLFAHLRDQGKTLVMVTHNETLADAASRKLEIRSGRIHADSKPVNLV</sequence>
<dbReference type="PANTHER" id="PTHR24220:SF86">
    <property type="entry name" value="ABC TRANSPORTER ABCH.1"/>
    <property type="match status" value="1"/>
</dbReference>
<reference evidence="6 7" key="1">
    <citation type="journal article" date="2015" name="Environ. Microbiol.">
        <title>Methane oxidation coupled to nitrate reduction under hypoxia by the Gammaproteobacterium Methylomonas denitrificans, sp. nov. type strain FJG1.</title>
        <authorList>
            <person name="Kits K.D."/>
            <person name="Klotz M.G."/>
            <person name="Stein L.Y."/>
        </authorList>
    </citation>
    <scope>NUCLEOTIDE SEQUENCE [LARGE SCALE GENOMIC DNA]</scope>
    <source>
        <strain evidence="6 7">FJG1</strain>
    </source>
</reference>
<dbReference type="PANTHER" id="PTHR24220">
    <property type="entry name" value="IMPORT ATP-BINDING PROTEIN"/>
    <property type="match status" value="1"/>
</dbReference>
<dbReference type="InterPro" id="IPR017911">
    <property type="entry name" value="MacB-like_ATP-bd"/>
</dbReference>
<dbReference type="InterPro" id="IPR003439">
    <property type="entry name" value="ABC_transporter-like_ATP-bd"/>
</dbReference>
<dbReference type="AlphaFoldDB" id="A0A140E4L1"/>
<dbReference type="KEGG" id="mdn:JT25_002330"/>
<dbReference type="EMBL" id="CP014476">
    <property type="protein sequence ID" value="AMK75335.1"/>
    <property type="molecule type" value="Genomic_DNA"/>
</dbReference>
<dbReference type="RefSeq" id="WP_036272046.1">
    <property type="nucleotide sequence ID" value="NZ_CP014476.1"/>
</dbReference>
<dbReference type="CDD" id="cd03255">
    <property type="entry name" value="ABC_MJ0796_LolCDE_FtsE"/>
    <property type="match status" value="1"/>
</dbReference>
<dbReference type="GO" id="GO:0005886">
    <property type="term" value="C:plasma membrane"/>
    <property type="evidence" value="ECO:0007669"/>
    <property type="project" value="TreeGrafter"/>
</dbReference>
<dbReference type="PROSITE" id="PS00211">
    <property type="entry name" value="ABC_TRANSPORTER_1"/>
    <property type="match status" value="1"/>
</dbReference>
<name>A0A140E4L1_9GAMM</name>
<dbReference type="GO" id="GO:0022857">
    <property type="term" value="F:transmembrane transporter activity"/>
    <property type="evidence" value="ECO:0007669"/>
    <property type="project" value="TreeGrafter"/>
</dbReference>